<evidence type="ECO:0000256" key="2">
    <source>
        <dbReference type="ARBA" id="ARBA00022670"/>
    </source>
</evidence>
<dbReference type="Gene3D" id="3.30.830.10">
    <property type="entry name" value="Metalloenzyme, LuxS/M16 peptidase-like"/>
    <property type="match status" value="3"/>
</dbReference>
<evidence type="ECO:0000256" key="5">
    <source>
        <dbReference type="ARBA" id="ARBA00022833"/>
    </source>
</evidence>
<dbReference type="STRING" id="35128.B8BTF3"/>
<keyword evidence="3" id="KW-0479">Metal-binding</keyword>
<feature type="domain" description="Peptidase M16 N-terminal" evidence="8">
    <location>
        <begin position="155"/>
        <end position="208"/>
    </location>
</feature>
<gene>
    <name evidence="9" type="ORF">THAPSDRAFT_2118</name>
</gene>
<dbReference type="Pfam" id="PF00675">
    <property type="entry name" value="Peptidase_M16"/>
    <property type="match status" value="1"/>
</dbReference>
<comment type="similarity">
    <text evidence="1">Belongs to the peptidase M16 family.</text>
</comment>
<evidence type="ECO:0000256" key="3">
    <source>
        <dbReference type="ARBA" id="ARBA00022723"/>
    </source>
</evidence>
<feature type="signal peptide" evidence="7">
    <location>
        <begin position="1"/>
        <end position="23"/>
    </location>
</feature>
<dbReference type="InterPro" id="IPR011765">
    <property type="entry name" value="Pept_M16_N"/>
</dbReference>
<sequence>MRTSHPTVAAVFLMGALASFGLAFPTNHRHVGVQRFVIFRRSDGRSAEFVDGCTLYGECSSDEAIHNNRNLLHKRPSSIPVHTCRREFIQFATTVGTSIAGSTASYGTDFNPATGRDNNSAYTSQNKIAVPVGPLAPFSSTRTYRSIVLSNGLQVVLVKDSQAQRASVAMSIDGAGQFSDPREIPGLAHLMEHIVLSSSSGRRPKVMERKARQIWRSGADNNRRVDATKYAESSISDEETDFEDWLADNDGDSNAFTAPGFVCFHFNSPHENLPEGLERFARLFSLEAIENTVEKPNVILREIGRVDAELDRTSDMSRAFYFLKSRFTNPEHPFSRFTAGSRETLQMKPGEEGLDVASYLLRFFRDHYIASTATLVVVGKDEVRALDRWISPFSNVMSQKVGFKDCVEKPYFPPPVANNEDSANGLTQSIILRSKDDVQISEDIQTLCIEWPLSLIYSNCGTRQAPIQHIITAPAVGFILSQIISRRGPGSLRSFLEKFNWVPKDSLTKGVPRITFPVDVSGFQILRLELGVTLDGFASRSAVIAALFESVRTAISKPFQLDLIKQYMSTAILHGYLFAPRPPDAVALAVDSLRFGVGGNGGIGVHGNWYLMPSPHDEVAVENVKRVVESTLRIMADEENAIISIRASPKAIYEFSGGIVDQKITSAPLFSPWQKEQITGARYLVESRTNGGSSLFKSFLFLSSRFDGDELSPPYTNPLMPTKFRSPRPVIERIGAWGRRYFYLDEASAVDLKTRSNDDGWRLTNKDTWREYQPSKSLNMNSRDYGTNWSLWQIPPGYKDFVLLPNLPIRPPEPSIECVFVIQLLSSLPSSFTPTQLSLSNMWLLSFDDAILDLAELGATAGIAYESSFNKAGLRLSFRGVSQSLPSYVRRFCRRLVQHHVKLLDGSARVSDAVYKRAAFGDSQSLKPNRMGTNRVANQVSERDVANQGLLVLKCTHSGYLISQGDVLPDESMKLLSELQFIFRDSKAADNFAANPDLRDLMYRPFWKPRDSGSPCLLPGVALISDGEHYYNDGV</sequence>
<dbReference type="OMA" id="WYLMPSP"/>
<dbReference type="eggNOG" id="KOG0959">
    <property type="taxonomic scope" value="Eukaryota"/>
</dbReference>
<keyword evidence="4" id="KW-0378">Hydrolase</keyword>
<keyword evidence="10" id="KW-1185">Reference proteome</keyword>
<dbReference type="InterPro" id="IPR011249">
    <property type="entry name" value="Metalloenz_LuxS/M16"/>
</dbReference>
<dbReference type="PANTHER" id="PTHR43690">
    <property type="entry name" value="NARDILYSIN"/>
    <property type="match status" value="1"/>
</dbReference>
<evidence type="ECO:0000313" key="9">
    <source>
        <dbReference type="EMBL" id="EED95084.1"/>
    </source>
</evidence>
<keyword evidence="6" id="KW-0482">Metalloprotease</keyword>
<keyword evidence="2" id="KW-0645">Protease</keyword>
<dbReference type="GO" id="GO:0008237">
    <property type="term" value="F:metallopeptidase activity"/>
    <property type="evidence" value="ECO:0007669"/>
    <property type="project" value="UniProtKB-KW"/>
</dbReference>
<evidence type="ECO:0000256" key="7">
    <source>
        <dbReference type="SAM" id="SignalP"/>
    </source>
</evidence>
<keyword evidence="7" id="KW-0732">Signal</keyword>
<dbReference type="GO" id="GO:0046872">
    <property type="term" value="F:metal ion binding"/>
    <property type="evidence" value="ECO:0007669"/>
    <property type="project" value="UniProtKB-KW"/>
</dbReference>
<dbReference type="KEGG" id="tps:THAPSDRAFT_2118"/>
<reference evidence="9 10" key="1">
    <citation type="journal article" date="2004" name="Science">
        <title>The genome of the diatom Thalassiosira pseudonana: ecology, evolution, and metabolism.</title>
        <authorList>
            <person name="Armbrust E.V."/>
            <person name="Berges J.A."/>
            <person name="Bowler C."/>
            <person name="Green B.R."/>
            <person name="Martinez D."/>
            <person name="Putnam N.H."/>
            <person name="Zhou S."/>
            <person name="Allen A.E."/>
            <person name="Apt K.E."/>
            <person name="Bechner M."/>
            <person name="Brzezinski M.A."/>
            <person name="Chaal B.K."/>
            <person name="Chiovitti A."/>
            <person name="Davis A.K."/>
            <person name="Demarest M.S."/>
            <person name="Detter J.C."/>
            <person name="Glavina T."/>
            <person name="Goodstein D."/>
            <person name="Hadi M.Z."/>
            <person name="Hellsten U."/>
            <person name="Hildebrand M."/>
            <person name="Jenkins B.D."/>
            <person name="Jurka J."/>
            <person name="Kapitonov V.V."/>
            <person name="Kroger N."/>
            <person name="Lau W.W."/>
            <person name="Lane T.W."/>
            <person name="Larimer F.W."/>
            <person name="Lippmeier J.C."/>
            <person name="Lucas S."/>
            <person name="Medina M."/>
            <person name="Montsant A."/>
            <person name="Obornik M."/>
            <person name="Parker M.S."/>
            <person name="Palenik B."/>
            <person name="Pazour G.J."/>
            <person name="Richardson P.M."/>
            <person name="Rynearson T.A."/>
            <person name="Saito M.A."/>
            <person name="Schwartz D.C."/>
            <person name="Thamatrakoln K."/>
            <person name="Valentin K."/>
            <person name="Vardi A."/>
            <person name="Wilkerson F.P."/>
            <person name="Rokhsar D.S."/>
        </authorList>
    </citation>
    <scope>NUCLEOTIDE SEQUENCE [LARGE SCALE GENOMIC DNA]</scope>
    <source>
        <strain evidence="9 10">CCMP1335</strain>
    </source>
</reference>
<dbReference type="GO" id="GO:0006508">
    <property type="term" value="P:proteolysis"/>
    <property type="evidence" value="ECO:0007669"/>
    <property type="project" value="UniProtKB-KW"/>
</dbReference>
<feature type="chain" id="PRO_5002868975" description="Peptidase M16 N-terminal domain-containing protein" evidence="7">
    <location>
        <begin position="24"/>
        <end position="1035"/>
    </location>
</feature>
<name>B8BTF3_THAPS</name>
<dbReference type="HOGENOM" id="CLU_314111_0_0_1"/>
<proteinExistence type="inferred from homology"/>
<dbReference type="InterPro" id="IPR050626">
    <property type="entry name" value="Peptidase_M16"/>
</dbReference>
<evidence type="ECO:0000256" key="1">
    <source>
        <dbReference type="ARBA" id="ARBA00007261"/>
    </source>
</evidence>
<reference evidence="9 10" key="2">
    <citation type="journal article" date="2008" name="Nature">
        <title>The Phaeodactylum genome reveals the evolutionary history of diatom genomes.</title>
        <authorList>
            <person name="Bowler C."/>
            <person name="Allen A.E."/>
            <person name="Badger J.H."/>
            <person name="Grimwood J."/>
            <person name="Jabbari K."/>
            <person name="Kuo A."/>
            <person name="Maheswari U."/>
            <person name="Martens C."/>
            <person name="Maumus F."/>
            <person name="Otillar R.P."/>
            <person name="Rayko E."/>
            <person name="Salamov A."/>
            <person name="Vandepoele K."/>
            <person name="Beszteri B."/>
            <person name="Gruber A."/>
            <person name="Heijde M."/>
            <person name="Katinka M."/>
            <person name="Mock T."/>
            <person name="Valentin K."/>
            <person name="Verret F."/>
            <person name="Berges J.A."/>
            <person name="Brownlee C."/>
            <person name="Cadoret J.P."/>
            <person name="Chiovitti A."/>
            <person name="Choi C.J."/>
            <person name="Coesel S."/>
            <person name="De Martino A."/>
            <person name="Detter J.C."/>
            <person name="Durkin C."/>
            <person name="Falciatore A."/>
            <person name="Fournet J."/>
            <person name="Haruta M."/>
            <person name="Huysman M.J."/>
            <person name="Jenkins B.D."/>
            <person name="Jiroutova K."/>
            <person name="Jorgensen R.E."/>
            <person name="Joubert Y."/>
            <person name="Kaplan A."/>
            <person name="Kroger N."/>
            <person name="Kroth P.G."/>
            <person name="La Roche J."/>
            <person name="Lindquist E."/>
            <person name="Lommer M."/>
            <person name="Martin-Jezequel V."/>
            <person name="Lopez P.J."/>
            <person name="Lucas S."/>
            <person name="Mangogna M."/>
            <person name="McGinnis K."/>
            <person name="Medlin L.K."/>
            <person name="Montsant A."/>
            <person name="Oudot-Le Secq M.P."/>
            <person name="Napoli C."/>
            <person name="Obornik M."/>
            <person name="Parker M.S."/>
            <person name="Petit J.L."/>
            <person name="Porcel B.M."/>
            <person name="Poulsen N."/>
            <person name="Robison M."/>
            <person name="Rychlewski L."/>
            <person name="Rynearson T.A."/>
            <person name="Schmutz J."/>
            <person name="Shapiro H."/>
            <person name="Siaut M."/>
            <person name="Stanley M."/>
            <person name="Sussman M.R."/>
            <person name="Taylor A.R."/>
            <person name="Vardi A."/>
            <person name="von Dassow P."/>
            <person name="Vyverman W."/>
            <person name="Willis A."/>
            <person name="Wyrwicz L.S."/>
            <person name="Rokhsar D.S."/>
            <person name="Weissenbach J."/>
            <person name="Armbrust E.V."/>
            <person name="Green B.R."/>
            <person name="Van de Peer Y."/>
            <person name="Grigoriev I.V."/>
        </authorList>
    </citation>
    <scope>NUCLEOTIDE SEQUENCE [LARGE SCALE GENOMIC DNA]</scope>
    <source>
        <strain evidence="9 10">CCMP1335</strain>
    </source>
</reference>
<dbReference type="RefSeq" id="XP_002287641.1">
    <property type="nucleotide sequence ID" value="XM_002287605.1"/>
</dbReference>
<keyword evidence="5" id="KW-0862">Zinc</keyword>
<organism evidence="9 10">
    <name type="scientific">Thalassiosira pseudonana</name>
    <name type="common">Marine diatom</name>
    <name type="synonym">Cyclotella nana</name>
    <dbReference type="NCBI Taxonomy" id="35128"/>
    <lineage>
        <taxon>Eukaryota</taxon>
        <taxon>Sar</taxon>
        <taxon>Stramenopiles</taxon>
        <taxon>Ochrophyta</taxon>
        <taxon>Bacillariophyta</taxon>
        <taxon>Coscinodiscophyceae</taxon>
        <taxon>Thalassiosirophycidae</taxon>
        <taxon>Thalassiosirales</taxon>
        <taxon>Thalassiosiraceae</taxon>
        <taxon>Thalassiosira</taxon>
    </lineage>
</organism>
<dbReference type="EMBL" id="CM000639">
    <property type="protein sequence ID" value="EED95084.1"/>
    <property type="molecule type" value="Genomic_DNA"/>
</dbReference>
<dbReference type="InParanoid" id="B8BTF3"/>
<dbReference type="Proteomes" id="UP000001449">
    <property type="component" value="Chromosome 2"/>
</dbReference>
<accession>B8BTF3</accession>
<evidence type="ECO:0000259" key="8">
    <source>
        <dbReference type="Pfam" id="PF00675"/>
    </source>
</evidence>
<dbReference type="PANTHER" id="PTHR43690:SF18">
    <property type="entry name" value="INSULIN-DEGRADING ENZYME-RELATED"/>
    <property type="match status" value="1"/>
</dbReference>
<evidence type="ECO:0000313" key="10">
    <source>
        <dbReference type="Proteomes" id="UP000001449"/>
    </source>
</evidence>
<dbReference type="AlphaFoldDB" id="B8BTF3"/>
<dbReference type="PaxDb" id="35128-Thaps2118"/>
<protein>
    <recommendedName>
        <fullName evidence="8">Peptidase M16 N-terminal domain-containing protein</fullName>
    </recommendedName>
</protein>
<evidence type="ECO:0000256" key="6">
    <source>
        <dbReference type="ARBA" id="ARBA00023049"/>
    </source>
</evidence>
<evidence type="ECO:0000256" key="4">
    <source>
        <dbReference type="ARBA" id="ARBA00022801"/>
    </source>
</evidence>
<dbReference type="GeneID" id="7442201"/>
<dbReference type="SUPFAM" id="SSF63411">
    <property type="entry name" value="LuxS/MPP-like metallohydrolase"/>
    <property type="match status" value="1"/>
</dbReference>